<reference evidence="1" key="1">
    <citation type="journal article" date="2019" name="MBio">
        <title>Virus Genomes from Deep Sea Sediments Expand the Ocean Megavirome and Support Independent Origins of Viral Gigantism.</title>
        <authorList>
            <person name="Backstrom D."/>
            <person name="Yutin N."/>
            <person name="Jorgensen S.L."/>
            <person name="Dharamshi J."/>
            <person name="Homa F."/>
            <person name="Zaremba-Niedwiedzka K."/>
            <person name="Spang A."/>
            <person name="Wolf Y.I."/>
            <person name="Koonin E.V."/>
            <person name="Ettema T.J."/>
        </authorList>
    </citation>
    <scope>NUCLEOTIDE SEQUENCE</scope>
</reference>
<protein>
    <submittedName>
        <fullName evidence="1">Uncharacterized protein</fullName>
    </submittedName>
</protein>
<gene>
    <name evidence="1" type="ORF">LCPAC403_00920</name>
</gene>
<sequence length="118" mass="14036">MNNSLTFAANCVNESYTNSYLIAEAPYKNAILIASADLKKSQERFSRKTGFNIRPRVRKDWKMESVDAYLRRRYGMCKKYHNENIKIIDSEINLNNAWDIYLSWFESMHDLHIFYKPV</sequence>
<dbReference type="EMBL" id="MK500588">
    <property type="protein sequence ID" value="QBK92958.1"/>
    <property type="molecule type" value="Genomic_DNA"/>
</dbReference>
<organism evidence="1">
    <name type="scientific">Pithovirus LCPAC403</name>
    <dbReference type="NCBI Taxonomy" id="2506596"/>
    <lineage>
        <taxon>Viruses</taxon>
        <taxon>Pithoviruses</taxon>
    </lineage>
</organism>
<name>A0A481ZAL9_9VIRU</name>
<proteinExistence type="predicted"/>
<evidence type="ECO:0000313" key="1">
    <source>
        <dbReference type="EMBL" id="QBK92958.1"/>
    </source>
</evidence>
<accession>A0A481ZAL9</accession>